<dbReference type="EMBL" id="CP116614">
    <property type="protein sequence ID" value="WCG02565.1"/>
    <property type="molecule type" value="Genomic_DNA"/>
</dbReference>
<gene>
    <name evidence="1" type="ORF">NY151_07850</name>
</gene>
<dbReference type="RefSeq" id="WP_077083573.1">
    <property type="nucleotide sequence ID" value="NZ_CP116614.1"/>
</dbReference>
<sequence>MGLLIGIGRSNPESPYNMWYGVEGDYSSLDYKLKRVGNLDLHRSLPIQSRLRRFVENADGSVKYYLHGNDSRKREDGSPATIDSTDGNVMLEIPEYYTKFEVSGTKWMFAISEYPLPGFIKQERKTISPWYSTIDSQTNTAVSGCFLTWRGNSIARNEQGLIIYTQGAERYRGGGGLSDAGLDNTPKSQVGMARTGVSRDNVRAACKLGTHHGSYRAYNQIAWLQRIEYASLHCQDKFQPNLALGGFKSGGLGIGCAVPQPELAGWNGYRPFVPSGVTATLGNQTGRVVYSIKGWNNTPEKIIQVTSYRGLETPFEYLWLQADDLFVLNMLTGGVKESWAYVCSEPSGFSTPELTPANSDAPAGYERIASLPTESGYVKAISVSSQGYGFPMSLGGSSVTGSCDGVSAPSSFSSKWVHGLLSGPSHDGGKFGFGCIATYREVNISHEDYAFRLCRG</sequence>
<name>A0AAE9XIV2_PORGN</name>
<dbReference type="AlphaFoldDB" id="A0AAE9XIV2"/>
<organism evidence="1 2">
    <name type="scientific">Porphyromonas gingivalis</name>
    <name type="common">Bacteroides gingivalis</name>
    <dbReference type="NCBI Taxonomy" id="837"/>
    <lineage>
        <taxon>Bacteria</taxon>
        <taxon>Pseudomonadati</taxon>
        <taxon>Bacteroidota</taxon>
        <taxon>Bacteroidia</taxon>
        <taxon>Bacteroidales</taxon>
        <taxon>Porphyromonadaceae</taxon>
        <taxon>Porphyromonas</taxon>
    </lineage>
</organism>
<reference evidence="1" key="1">
    <citation type="submission" date="2023-01" db="EMBL/GenBank/DDBJ databases">
        <title>Phages are important unrecognized players in the ecology of the oral pathogen Porphyromonas gingivalis.</title>
        <authorList>
            <person name="Matrishin C.B."/>
            <person name="Kauffman K.M."/>
        </authorList>
    </citation>
    <scope>NUCLEOTIDE SEQUENCE</scope>
    <source>
        <strain evidence="1">ATCC 49417</strain>
    </source>
</reference>
<evidence type="ECO:0000313" key="2">
    <source>
        <dbReference type="Proteomes" id="UP001179501"/>
    </source>
</evidence>
<proteinExistence type="predicted"/>
<dbReference type="Proteomes" id="UP001179501">
    <property type="component" value="Chromosome"/>
</dbReference>
<evidence type="ECO:0000313" key="1">
    <source>
        <dbReference type="EMBL" id="WCG02565.1"/>
    </source>
</evidence>
<accession>A0AAE9XIV2</accession>
<protein>
    <submittedName>
        <fullName evidence="1">Uncharacterized protein</fullName>
    </submittedName>
</protein>